<accession>A0A7M2RIT4</accession>
<dbReference type="Pfam" id="PF10040">
    <property type="entry name" value="CRISPR_Cas6"/>
    <property type="match status" value="1"/>
</dbReference>
<dbReference type="Proteomes" id="UP000593601">
    <property type="component" value="Chromosome"/>
</dbReference>
<dbReference type="InterPro" id="IPR019267">
    <property type="entry name" value="CRISPR-assoc_Cas6_C"/>
</dbReference>
<proteinExistence type="predicted"/>
<feature type="domain" description="CRISPR-associated protein Cas6 C-terminal" evidence="1">
    <location>
        <begin position="174"/>
        <end position="296"/>
    </location>
</feature>
<evidence type="ECO:0000259" key="1">
    <source>
        <dbReference type="Pfam" id="PF10040"/>
    </source>
</evidence>
<gene>
    <name evidence="2" type="primary">cas6</name>
    <name evidence="2" type="ORF">INP51_02750</name>
</gene>
<dbReference type="KEGG" id="bliq:INP51_02750"/>
<evidence type="ECO:0000313" key="3">
    <source>
        <dbReference type="Proteomes" id="UP000593601"/>
    </source>
</evidence>
<keyword evidence="3" id="KW-1185">Reference proteome</keyword>
<dbReference type="AlphaFoldDB" id="A0A7M2RIT4"/>
<reference evidence="2 3" key="1">
    <citation type="submission" date="2020-10" db="EMBL/GenBank/DDBJ databases">
        <title>Blautia liquoris sp.nov., isolated from the mud in a fermentation cellar used for the production of Chinese strong-flavoured liquor.</title>
        <authorList>
            <person name="Lu L."/>
        </authorList>
    </citation>
    <scope>NUCLEOTIDE SEQUENCE [LARGE SCALE GENOMIC DNA]</scope>
    <source>
        <strain evidence="2 3">LZLJ-3</strain>
    </source>
</reference>
<sequence length="302" mass="34534">MFEFMKTFTVRANYECRKDGILPGYLGSTIRGILGHCIRETYCQEKDKKCFLCERREDCMYVRCFNNTGGEAGAVNPYNIYVHGQGKEKWEKGDTCVFDLTLLGTATEYAEVYLAALIDAEKKGWGAARLPFRLIHVTDSKSGKMLYARGKSWLHNLNPTILSIEERNASYACINFDTPLRIVSSGKLLRNLPFDVLIQFLSRRMSLITQKYTDVCLEWDTEMMLQQAAQIRIADESWREVPFSRYSINQKTGKLELDAIFGWVLYEGDLSCFVPLLEAGKYVHIGKGATIGFGHYEVFYDS</sequence>
<evidence type="ECO:0000313" key="2">
    <source>
        <dbReference type="EMBL" id="QOV19904.1"/>
    </source>
</evidence>
<dbReference type="Gene3D" id="3.30.70.1900">
    <property type="match status" value="1"/>
</dbReference>
<organism evidence="2 3">
    <name type="scientific">Blautia liquoris</name>
    <dbReference type="NCBI Taxonomy" id="2779518"/>
    <lineage>
        <taxon>Bacteria</taxon>
        <taxon>Bacillati</taxon>
        <taxon>Bacillota</taxon>
        <taxon>Clostridia</taxon>
        <taxon>Lachnospirales</taxon>
        <taxon>Lachnospiraceae</taxon>
        <taxon>Blautia</taxon>
    </lineage>
</organism>
<dbReference type="RefSeq" id="WP_193736224.1">
    <property type="nucleotide sequence ID" value="NZ_CP063304.1"/>
</dbReference>
<protein>
    <submittedName>
        <fullName evidence="2">CRISPR system precrRNA processing endoribonuclease RAMP protein Cas6</fullName>
    </submittedName>
</protein>
<name>A0A7M2RIT4_9FIRM</name>
<dbReference type="EMBL" id="CP063304">
    <property type="protein sequence ID" value="QOV19904.1"/>
    <property type="molecule type" value="Genomic_DNA"/>
</dbReference>